<feature type="compositionally biased region" description="Basic and acidic residues" evidence="1">
    <location>
        <begin position="7"/>
        <end position="23"/>
    </location>
</feature>
<accession>G3H8U7</accession>
<dbReference type="EMBL" id="JH000219">
    <property type="protein sequence ID" value="EGV97679.1"/>
    <property type="molecule type" value="Genomic_DNA"/>
</dbReference>
<proteinExistence type="predicted"/>
<gene>
    <name evidence="2" type="ORF">I79_006809</name>
</gene>
<dbReference type="AlphaFoldDB" id="G3H8U7"/>
<evidence type="ECO:0000256" key="1">
    <source>
        <dbReference type="SAM" id="MobiDB-lite"/>
    </source>
</evidence>
<evidence type="ECO:0000313" key="3">
    <source>
        <dbReference type="Proteomes" id="UP000001075"/>
    </source>
</evidence>
<feature type="region of interest" description="Disordered" evidence="1">
    <location>
        <begin position="49"/>
        <end position="77"/>
    </location>
</feature>
<dbReference type="InParanoid" id="G3H8U7"/>
<feature type="region of interest" description="Disordered" evidence="1">
    <location>
        <begin position="1"/>
        <end position="24"/>
    </location>
</feature>
<reference evidence="3" key="1">
    <citation type="journal article" date="2011" name="Nat. Biotechnol.">
        <title>The genomic sequence of the Chinese hamster ovary (CHO)-K1 cell line.</title>
        <authorList>
            <person name="Xu X."/>
            <person name="Nagarajan H."/>
            <person name="Lewis N.E."/>
            <person name="Pan S."/>
            <person name="Cai Z."/>
            <person name="Liu X."/>
            <person name="Chen W."/>
            <person name="Xie M."/>
            <person name="Wang W."/>
            <person name="Hammond S."/>
            <person name="Andersen M.R."/>
            <person name="Neff N."/>
            <person name="Passarelli B."/>
            <person name="Koh W."/>
            <person name="Fan H.C."/>
            <person name="Wang J."/>
            <person name="Gui Y."/>
            <person name="Lee K.H."/>
            <person name="Betenbaugh M.J."/>
            <person name="Quake S.R."/>
            <person name="Famili I."/>
            <person name="Palsson B.O."/>
            <person name="Wang J."/>
        </authorList>
    </citation>
    <scope>NUCLEOTIDE SEQUENCE [LARGE SCALE GENOMIC DNA]</scope>
    <source>
        <strain evidence="3">CHO K1 cell line</strain>
    </source>
</reference>
<dbReference type="Proteomes" id="UP000001075">
    <property type="component" value="Unassembled WGS sequence"/>
</dbReference>
<evidence type="ECO:0000313" key="2">
    <source>
        <dbReference type="EMBL" id="EGV97679.1"/>
    </source>
</evidence>
<organism evidence="2 3">
    <name type="scientific">Cricetulus griseus</name>
    <name type="common">Chinese hamster</name>
    <name type="synonym">Cricetulus barabensis griseus</name>
    <dbReference type="NCBI Taxonomy" id="10029"/>
    <lineage>
        <taxon>Eukaryota</taxon>
        <taxon>Metazoa</taxon>
        <taxon>Chordata</taxon>
        <taxon>Craniata</taxon>
        <taxon>Vertebrata</taxon>
        <taxon>Euteleostomi</taxon>
        <taxon>Mammalia</taxon>
        <taxon>Eutheria</taxon>
        <taxon>Euarchontoglires</taxon>
        <taxon>Glires</taxon>
        <taxon>Rodentia</taxon>
        <taxon>Myomorpha</taxon>
        <taxon>Muroidea</taxon>
        <taxon>Cricetidae</taxon>
        <taxon>Cricetinae</taxon>
        <taxon>Cricetulus</taxon>
    </lineage>
</organism>
<sequence>MRAFWRPGERGVHPPRGETEARTYRASPARCLRGGACRLLPISRGSSPKTEFVELEGGTPSPVSSLRQARVVGPMPV</sequence>
<dbReference type="GlyGen" id="G3H8U7">
    <property type="glycosylation" value="1 site"/>
</dbReference>
<name>G3H8U7_CRIGR</name>
<protein>
    <submittedName>
        <fullName evidence="2">Uncharacterized protein</fullName>
    </submittedName>
</protein>